<evidence type="ECO:0000313" key="3">
    <source>
        <dbReference type="Proteomes" id="UP000014387"/>
    </source>
</evidence>
<feature type="transmembrane region" description="Helical" evidence="1">
    <location>
        <begin position="134"/>
        <end position="154"/>
    </location>
</feature>
<dbReference type="PANTHER" id="PTHR30354:SF25">
    <property type="entry name" value="INNER MEMBRANE PERMEASE YGBN"/>
    <property type="match status" value="1"/>
</dbReference>
<evidence type="ECO:0000256" key="1">
    <source>
        <dbReference type="SAM" id="Phobius"/>
    </source>
</evidence>
<dbReference type="GO" id="GO:0015128">
    <property type="term" value="F:gluconate transmembrane transporter activity"/>
    <property type="evidence" value="ECO:0007669"/>
    <property type="project" value="InterPro"/>
</dbReference>
<dbReference type="Proteomes" id="UP000014387">
    <property type="component" value="Unassembled WGS sequence"/>
</dbReference>
<dbReference type="EMBL" id="AGWN01000001">
    <property type="protein sequence ID" value="EPD31468.1"/>
    <property type="molecule type" value="Genomic_DNA"/>
</dbReference>
<comment type="caution">
    <text evidence="2">The sequence shown here is derived from an EMBL/GenBank/DDBJ whole genome shotgun (WGS) entry which is preliminary data.</text>
</comment>
<dbReference type="Pfam" id="PF02447">
    <property type="entry name" value="GntP_permease"/>
    <property type="match status" value="1"/>
</dbReference>
<feature type="transmembrane region" description="Helical" evidence="1">
    <location>
        <begin position="12"/>
        <end position="34"/>
    </location>
</feature>
<protein>
    <recommendedName>
        <fullName evidence="4">Gluconate:H+ symporter (GntP) family transporter</fullName>
    </recommendedName>
</protein>
<keyword evidence="1" id="KW-0472">Membrane</keyword>
<feature type="transmembrane region" description="Helical" evidence="1">
    <location>
        <begin position="55"/>
        <end position="75"/>
    </location>
</feature>
<keyword evidence="1" id="KW-1133">Transmembrane helix</keyword>
<dbReference type="InterPro" id="IPR003474">
    <property type="entry name" value="Glcn_transporter"/>
</dbReference>
<keyword evidence="3" id="KW-1185">Reference proteome</keyword>
<feature type="transmembrane region" description="Helical" evidence="1">
    <location>
        <begin position="81"/>
        <end position="104"/>
    </location>
</feature>
<name>A0A9W5RFE7_9ACTO</name>
<dbReference type="PANTHER" id="PTHR30354">
    <property type="entry name" value="GNT FAMILY GLUCONATE TRANSPORTER"/>
    <property type="match status" value="1"/>
</dbReference>
<dbReference type="AlphaFoldDB" id="A0A9W5RFE7"/>
<dbReference type="GO" id="GO:0005886">
    <property type="term" value="C:plasma membrane"/>
    <property type="evidence" value="ECO:0007669"/>
    <property type="project" value="TreeGrafter"/>
</dbReference>
<feature type="transmembrane region" description="Helical" evidence="1">
    <location>
        <begin position="175"/>
        <end position="198"/>
    </location>
</feature>
<evidence type="ECO:0008006" key="4">
    <source>
        <dbReference type="Google" id="ProtNLM"/>
    </source>
</evidence>
<proteinExistence type="predicted"/>
<evidence type="ECO:0000313" key="2">
    <source>
        <dbReference type="EMBL" id="EPD31468.1"/>
    </source>
</evidence>
<gene>
    <name evidence="2" type="ORF">HMPREF9238_01243</name>
</gene>
<accession>A0A9W5RFE7</accession>
<reference evidence="2 3" key="1">
    <citation type="submission" date="2013-05" db="EMBL/GenBank/DDBJ databases">
        <title>The Genome Sequence of Actinomyces europaeus ACS-120-V-COL10B.</title>
        <authorList>
            <consortium name="The Broad Institute Genomics Platform"/>
            <person name="Earl A."/>
            <person name="Ward D."/>
            <person name="Feldgarden M."/>
            <person name="Gevers D."/>
            <person name="Saerens B."/>
            <person name="Vaneechoutte M."/>
            <person name="Walker B."/>
            <person name="Young S."/>
            <person name="Zeng Q."/>
            <person name="Gargeya S."/>
            <person name="Fitzgerald M."/>
            <person name="Haas B."/>
            <person name="Abouelleil A."/>
            <person name="Allen A.W."/>
            <person name="Alvarado L."/>
            <person name="Arachchi H.M."/>
            <person name="Berlin A.M."/>
            <person name="Chapman S.B."/>
            <person name="Gainer-Dewar J."/>
            <person name="Goldberg J."/>
            <person name="Griggs A."/>
            <person name="Gujja S."/>
            <person name="Hansen M."/>
            <person name="Howarth C."/>
            <person name="Imamovic A."/>
            <person name="Ireland A."/>
            <person name="Larimer J."/>
            <person name="McCowan C."/>
            <person name="Murphy C."/>
            <person name="Pearson M."/>
            <person name="Poon T.W."/>
            <person name="Priest M."/>
            <person name="Roberts A."/>
            <person name="Saif S."/>
            <person name="Shea T."/>
            <person name="Sisk P."/>
            <person name="Sykes S."/>
            <person name="Wortman J."/>
            <person name="Nusbaum C."/>
            <person name="Birren B."/>
        </authorList>
    </citation>
    <scope>NUCLEOTIDE SEQUENCE [LARGE SCALE GENOMIC DNA]</scope>
    <source>
        <strain evidence="2 3">ACS-120-V-Col10b</strain>
    </source>
</reference>
<sequence length="199" mass="20450">MQTETGTRANDIFSFVGASAFALLIAVLVAYLVLGNQQKWSLEERGSILDSALPSVAVIVFVTGAGGVFANVLVHSGIGDALSSALIATHIPIIVMGYVIALALRASQGSATVAILTSAGLLAAPMAAAGYTPVQATLITTAMCFGGLGLSHINDSGFWIVTKYLGLTVKDGIKSWTLLTTIFSLVGFLLTTGIFAIVS</sequence>
<feature type="transmembrane region" description="Helical" evidence="1">
    <location>
        <begin position="111"/>
        <end position="128"/>
    </location>
</feature>
<organism evidence="2 3">
    <name type="scientific">Gleimia europaea ACS-120-V-Col10b</name>
    <dbReference type="NCBI Taxonomy" id="883069"/>
    <lineage>
        <taxon>Bacteria</taxon>
        <taxon>Bacillati</taxon>
        <taxon>Actinomycetota</taxon>
        <taxon>Actinomycetes</taxon>
        <taxon>Actinomycetales</taxon>
        <taxon>Actinomycetaceae</taxon>
        <taxon>Gleimia</taxon>
    </lineage>
</organism>
<keyword evidence="1" id="KW-0812">Transmembrane</keyword>